<evidence type="ECO:0000256" key="2">
    <source>
        <dbReference type="SAM" id="SignalP"/>
    </source>
</evidence>
<protein>
    <submittedName>
        <fullName evidence="3">Uncharacterized protein</fullName>
    </submittedName>
</protein>
<evidence type="ECO:0000256" key="1">
    <source>
        <dbReference type="SAM" id="MobiDB-lite"/>
    </source>
</evidence>
<dbReference type="RefSeq" id="WP_170210654.1">
    <property type="nucleotide sequence ID" value="NZ_BJML01000004.1"/>
</dbReference>
<dbReference type="AlphaFoldDB" id="A0A4Y3QKY6"/>
<feature type="compositionally biased region" description="Polar residues" evidence="1">
    <location>
        <begin position="33"/>
        <end position="43"/>
    </location>
</feature>
<feature type="signal peptide" evidence="2">
    <location>
        <begin position="1"/>
        <end position="21"/>
    </location>
</feature>
<evidence type="ECO:0000313" key="4">
    <source>
        <dbReference type="Proteomes" id="UP000319525"/>
    </source>
</evidence>
<feature type="chain" id="PRO_5038459898" evidence="2">
    <location>
        <begin position="22"/>
        <end position="165"/>
    </location>
</feature>
<gene>
    <name evidence="3" type="ORF">MTE01_16760</name>
</gene>
<keyword evidence="2" id="KW-0732">Signal</keyword>
<proteinExistence type="predicted"/>
<comment type="caution">
    <text evidence="3">The sequence shown here is derived from an EMBL/GenBank/DDBJ whole genome shotgun (WGS) entry which is preliminary data.</text>
</comment>
<name>A0A4Y3QKY6_MICTE</name>
<dbReference type="PROSITE" id="PS51257">
    <property type="entry name" value="PROKAR_LIPOPROTEIN"/>
    <property type="match status" value="1"/>
</dbReference>
<dbReference type="GeneID" id="57146091"/>
<accession>A0A4Y3QKY6</accession>
<dbReference type="EMBL" id="BJML01000004">
    <property type="protein sequence ID" value="GEB45731.1"/>
    <property type="molecule type" value="Genomic_DNA"/>
</dbReference>
<organism evidence="3 4">
    <name type="scientific">Microbacterium testaceum</name>
    <name type="common">Aureobacterium testaceum</name>
    <name type="synonym">Brevibacterium testaceum</name>
    <dbReference type="NCBI Taxonomy" id="2033"/>
    <lineage>
        <taxon>Bacteria</taxon>
        <taxon>Bacillati</taxon>
        <taxon>Actinomycetota</taxon>
        <taxon>Actinomycetes</taxon>
        <taxon>Micrococcales</taxon>
        <taxon>Microbacteriaceae</taxon>
        <taxon>Microbacterium</taxon>
    </lineage>
</organism>
<evidence type="ECO:0000313" key="3">
    <source>
        <dbReference type="EMBL" id="GEB45731.1"/>
    </source>
</evidence>
<dbReference type="Proteomes" id="UP000319525">
    <property type="component" value="Unassembled WGS sequence"/>
</dbReference>
<feature type="region of interest" description="Disordered" evidence="1">
    <location>
        <begin position="33"/>
        <end position="58"/>
    </location>
</feature>
<reference evidence="3 4" key="1">
    <citation type="submission" date="2019-06" db="EMBL/GenBank/DDBJ databases">
        <title>Whole genome shotgun sequence of Microbacterium testaceum NBRC 12675.</title>
        <authorList>
            <person name="Hosoyama A."/>
            <person name="Uohara A."/>
            <person name="Ohji S."/>
            <person name="Ichikawa N."/>
        </authorList>
    </citation>
    <scope>NUCLEOTIDE SEQUENCE [LARGE SCALE GENOMIC DNA]</scope>
    <source>
        <strain evidence="3 4">NBRC 12675</strain>
    </source>
</reference>
<sequence>MKITRNVAVLALSTGLVVSLAGCTLFGGESTGSDNAAATSTAQPAPGQSAPTTASTPRTDAAAVAAVEAMTAYVQHHDDEAAWWSGLSPYLSPEAKFVIEGTDPAQIPATRITGDAIATPASASSVSVLIPTDAGQYRLDMTTRGDDGTAGVWVVSGFTAPEGTR</sequence>